<keyword evidence="8 13" id="KW-0812">Transmembrane</keyword>
<feature type="transmembrane region" description="Helical" evidence="13">
    <location>
        <begin position="166"/>
        <end position="188"/>
    </location>
</feature>
<evidence type="ECO:0000256" key="10">
    <source>
        <dbReference type="ARBA" id="ARBA00023065"/>
    </source>
</evidence>
<comment type="function">
    <text evidence="1">Multidrug efflux pump.</text>
</comment>
<evidence type="ECO:0000256" key="1">
    <source>
        <dbReference type="ARBA" id="ARBA00003408"/>
    </source>
</evidence>
<dbReference type="Proteomes" id="UP000669239">
    <property type="component" value="Unassembled WGS sequence"/>
</dbReference>
<dbReference type="PANTHER" id="PTHR43298:SF2">
    <property type="entry name" value="FMN_FAD EXPORTER YEEO-RELATED"/>
    <property type="match status" value="1"/>
</dbReference>
<evidence type="ECO:0000313" key="14">
    <source>
        <dbReference type="EMBL" id="MCG4746574.1"/>
    </source>
</evidence>
<organism evidence="14 17">
    <name type="scientific">Enterocloster aldenensis</name>
    <dbReference type="NCBI Taxonomy" id="358742"/>
    <lineage>
        <taxon>Bacteria</taxon>
        <taxon>Bacillati</taxon>
        <taxon>Bacillota</taxon>
        <taxon>Clostridia</taxon>
        <taxon>Lachnospirales</taxon>
        <taxon>Lachnospiraceae</taxon>
        <taxon>Enterocloster</taxon>
    </lineage>
</organism>
<feature type="transmembrane region" description="Helical" evidence="13">
    <location>
        <begin position="56"/>
        <end position="81"/>
    </location>
</feature>
<dbReference type="EMBL" id="JAKNGE010000016">
    <property type="protein sequence ID" value="MCG4746574.1"/>
    <property type="molecule type" value="Genomic_DNA"/>
</dbReference>
<evidence type="ECO:0000256" key="8">
    <source>
        <dbReference type="ARBA" id="ARBA00022692"/>
    </source>
</evidence>
<keyword evidence="5" id="KW-0813">Transport</keyword>
<evidence type="ECO:0000313" key="17">
    <source>
        <dbReference type="Proteomes" id="UP001299608"/>
    </source>
</evidence>
<feature type="transmembrane region" description="Helical" evidence="13">
    <location>
        <begin position="319"/>
        <end position="337"/>
    </location>
</feature>
<keyword evidence="7" id="KW-1003">Cell membrane</keyword>
<dbReference type="InterPro" id="IPR002528">
    <property type="entry name" value="MATE_fam"/>
</dbReference>
<dbReference type="InterPro" id="IPR050222">
    <property type="entry name" value="MATE_MdtK"/>
</dbReference>
<dbReference type="PANTHER" id="PTHR43298">
    <property type="entry name" value="MULTIDRUG RESISTANCE PROTEIN NORM-RELATED"/>
    <property type="match status" value="1"/>
</dbReference>
<evidence type="ECO:0000256" key="11">
    <source>
        <dbReference type="ARBA" id="ARBA00023136"/>
    </source>
</evidence>
<keyword evidence="6" id="KW-0050">Antiport</keyword>
<feature type="transmembrane region" description="Helical" evidence="13">
    <location>
        <begin position="12"/>
        <end position="36"/>
    </location>
</feature>
<feature type="transmembrane region" description="Helical" evidence="13">
    <location>
        <begin position="93"/>
        <end position="116"/>
    </location>
</feature>
<feature type="transmembrane region" description="Helical" evidence="13">
    <location>
        <begin position="136"/>
        <end position="154"/>
    </location>
</feature>
<feature type="transmembrane region" description="Helical" evidence="13">
    <location>
        <begin position="357"/>
        <end position="376"/>
    </location>
</feature>
<name>A0AAW5C0I1_9FIRM</name>
<comment type="subcellular location">
    <subcellularLocation>
        <location evidence="2">Cell membrane</location>
        <topology evidence="2">Multi-pass membrane protein</topology>
    </subcellularLocation>
</comment>
<comment type="caution">
    <text evidence="14">The sequence shown here is derived from an EMBL/GenBank/DDBJ whole genome shotgun (WGS) entry which is preliminary data.</text>
</comment>
<evidence type="ECO:0000256" key="3">
    <source>
        <dbReference type="ARBA" id="ARBA00010199"/>
    </source>
</evidence>
<protein>
    <recommendedName>
        <fullName evidence="4">Probable multidrug resistance protein NorM</fullName>
    </recommendedName>
    <alternativeName>
        <fullName evidence="12">Multidrug-efflux transporter</fullName>
    </alternativeName>
</protein>
<dbReference type="AlphaFoldDB" id="A0AAW5C0I1"/>
<evidence type="ECO:0000256" key="2">
    <source>
        <dbReference type="ARBA" id="ARBA00004651"/>
    </source>
</evidence>
<feature type="transmembrane region" description="Helical" evidence="13">
    <location>
        <begin position="420"/>
        <end position="438"/>
    </location>
</feature>
<comment type="similarity">
    <text evidence="3">Belongs to the multi antimicrobial extrusion (MATE) (TC 2.A.66.1) family.</text>
</comment>
<dbReference type="CDD" id="cd13138">
    <property type="entry name" value="MATE_yoeA_like"/>
    <property type="match status" value="1"/>
</dbReference>
<keyword evidence="9 13" id="KW-1133">Transmembrane helix</keyword>
<evidence type="ECO:0000256" key="12">
    <source>
        <dbReference type="ARBA" id="ARBA00031636"/>
    </source>
</evidence>
<reference evidence="15" key="2">
    <citation type="submission" date="2020-02" db="EMBL/GenBank/DDBJ databases">
        <authorList>
            <person name="Littmann E."/>
            <person name="Sorbara M."/>
        </authorList>
    </citation>
    <scope>NUCLEOTIDE SEQUENCE</scope>
    <source>
        <strain evidence="15">MSK.1.17</strain>
    </source>
</reference>
<evidence type="ECO:0000256" key="9">
    <source>
        <dbReference type="ARBA" id="ARBA00022989"/>
    </source>
</evidence>
<reference evidence="15 16" key="1">
    <citation type="journal article" date="2020" name="Cell Host Microbe">
        <title>Functional and Genomic Variation between Human-Derived Isolates of Lachnospiraceae Reveals Inter- and Intra-Species Diversity.</title>
        <authorList>
            <person name="Sorbara M.T."/>
            <person name="Littmann E.R."/>
            <person name="Fontana E."/>
            <person name="Moody T.U."/>
            <person name="Kohout C.E."/>
            <person name="Gjonbalaj M."/>
            <person name="Eaton V."/>
            <person name="Seok R."/>
            <person name="Leiner I.M."/>
            <person name="Pamer E.G."/>
        </authorList>
    </citation>
    <scope>NUCLEOTIDE SEQUENCE [LARGE SCALE GENOMIC DNA]</scope>
    <source>
        <strain evidence="15 16">MSK.1.17</strain>
    </source>
</reference>
<dbReference type="GO" id="GO:0042910">
    <property type="term" value="F:xenobiotic transmembrane transporter activity"/>
    <property type="evidence" value="ECO:0007669"/>
    <property type="project" value="InterPro"/>
</dbReference>
<dbReference type="Proteomes" id="UP001299608">
    <property type="component" value="Unassembled WGS sequence"/>
</dbReference>
<accession>A0AAW5C0I1</accession>
<feature type="transmembrane region" description="Helical" evidence="13">
    <location>
        <begin position="279"/>
        <end position="299"/>
    </location>
</feature>
<evidence type="ECO:0000256" key="13">
    <source>
        <dbReference type="SAM" id="Phobius"/>
    </source>
</evidence>
<dbReference type="Pfam" id="PF01554">
    <property type="entry name" value="MatE"/>
    <property type="match status" value="2"/>
</dbReference>
<feature type="transmembrane region" description="Helical" evidence="13">
    <location>
        <begin position="235"/>
        <end position="259"/>
    </location>
</feature>
<gene>
    <name evidence="15" type="ORF">G5B36_05085</name>
    <name evidence="14" type="ORF">L0N08_14220</name>
</gene>
<dbReference type="NCBIfam" id="TIGR00797">
    <property type="entry name" value="matE"/>
    <property type="match status" value="1"/>
</dbReference>
<dbReference type="RefSeq" id="WP_118708694.1">
    <property type="nucleotide sequence ID" value="NZ_JAAITT010000005.1"/>
</dbReference>
<feature type="transmembrane region" description="Helical" evidence="13">
    <location>
        <begin position="388"/>
        <end position="414"/>
    </location>
</feature>
<keyword evidence="10" id="KW-0406">Ion transport</keyword>
<evidence type="ECO:0000256" key="6">
    <source>
        <dbReference type="ARBA" id="ARBA00022449"/>
    </source>
</evidence>
<dbReference type="InterPro" id="IPR048279">
    <property type="entry name" value="MdtK-like"/>
</dbReference>
<dbReference type="GO" id="GO:0005886">
    <property type="term" value="C:plasma membrane"/>
    <property type="evidence" value="ECO:0007669"/>
    <property type="project" value="UniProtKB-SubCell"/>
</dbReference>
<dbReference type="PIRSF" id="PIRSF006603">
    <property type="entry name" value="DinF"/>
    <property type="match status" value="1"/>
</dbReference>
<dbReference type="GO" id="GO:0015297">
    <property type="term" value="F:antiporter activity"/>
    <property type="evidence" value="ECO:0007669"/>
    <property type="project" value="UniProtKB-KW"/>
</dbReference>
<sequence length="477" mass="50860">MKDKQDLTTGSVPGRLAAFALPLLLANLLQSFYSIVDMLVVGRVVGKNGLAAVSNASMIGFIINSVCIGITMGGTVVAAQYKGSGDETGQRETVGTLFSIAFIASIIVTVTGLHVYEPLFRVLNVPLEAMADACSYMEIICWGTVFVFGYNAVCSIMKGLGDSKSPLYFVAAAAAVNVALDIILVGPLGLGTKGAAYATVFSQGISLVVSVIHLKKKNFIFDFRPSHFTMKRDKAAAILKVGLPTAIQMAVVNISYLLITGMLNNFGVPVAAASGVGLKVNTLAGMPCWAIGQAVTAMVGQNMGAQKIERVKKITRAGLGLNLSITLIVVILVQIFAKPIIMLFDPVSTDVIEDGILYLRICCGANSLIYAVMYTFDSFAIGTGSANIAMVNALLDAVIVRLPVSWLLAFAAGIGFPGVYIGQAVSPFIPAVAGWFYFRSRGWENRGLILKKTDQDKRQADGLEERTVERTVERTDW</sequence>
<evidence type="ECO:0000256" key="7">
    <source>
        <dbReference type="ARBA" id="ARBA00022475"/>
    </source>
</evidence>
<keyword evidence="11 13" id="KW-0472">Membrane</keyword>
<dbReference type="EMBL" id="JAAITT010000005">
    <property type="protein sequence ID" value="NSJ48073.1"/>
    <property type="molecule type" value="Genomic_DNA"/>
</dbReference>
<evidence type="ECO:0000313" key="16">
    <source>
        <dbReference type="Proteomes" id="UP000669239"/>
    </source>
</evidence>
<evidence type="ECO:0000313" key="15">
    <source>
        <dbReference type="EMBL" id="NSJ48073.1"/>
    </source>
</evidence>
<proteinExistence type="inferred from homology"/>
<dbReference type="GO" id="GO:0006811">
    <property type="term" value="P:monoatomic ion transport"/>
    <property type="evidence" value="ECO:0007669"/>
    <property type="project" value="UniProtKB-KW"/>
</dbReference>
<reference evidence="14" key="3">
    <citation type="submission" date="2022-01" db="EMBL/GenBank/DDBJ databases">
        <title>Collection of gut derived symbiotic bacterial strains cultured from healthy donors.</title>
        <authorList>
            <person name="Lin H."/>
            <person name="Kohout C."/>
            <person name="Waligurski E."/>
            <person name="Pamer E.G."/>
        </authorList>
    </citation>
    <scope>NUCLEOTIDE SEQUENCE</scope>
    <source>
        <strain evidence="14">DFI.6.55</strain>
    </source>
</reference>
<keyword evidence="16" id="KW-1185">Reference proteome</keyword>
<evidence type="ECO:0000256" key="4">
    <source>
        <dbReference type="ARBA" id="ARBA00020268"/>
    </source>
</evidence>
<evidence type="ECO:0000256" key="5">
    <source>
        <dbReference type="ARBA" id="ARBA00022448"/>
    </source>
</evidence>
<feature type="transmembrane region" description="Helical" evidence="13">
    <location>
        <begin position="194"/>
        <end position="214"/>
    </location>
</feature>